<feature type="transmembrane region" description="Helical" evidence="1">
    <location>
        <begin position="77"/>
        <end position="97"/>
    </location>
</feature>
<name>A0A1M6PNG8_9BACT</name>
<organism evidence="2 3">
    <name type="scientific">Fibrobacter intestinalis</name>
    <dbReference type="NCBI Taxonomy" id="28122"/>
    <lineage>
        <taxon>Bacteria</taxon>
        <taxon>Pseudomonadati</taxon>
        <taxon>Fibrobacterota</taxon>
        <taxon>Fibrobacteria</taxon>
        <taxon>Fibrobacterales</taxon>
        <taxon>Fibrobacteraceae</taxon>
        <taxon>Fibrobacter</taxon>
    </lineage>
</organism>
<keyword evidence="1" id="KW-0472">Membrane</keyword>
<accession>A0A1M6PNG8</accession>
<feature type="transmembrane region" description="Helical" evidence="1">
    <location>
        <begin position="104"/>
        <end position="124"/>
    </location>
</feature>
<feature type="transmembrane region" description="Helical" evidence="1">
    <location>
        <begin position="222"/>
        <end position="242"/>
    </location>
</feature>
<sequence>MSFKRALTYSFIINLFFLALCLIFGDLKFGAIDDYFMAARLTGAFGTEYNPHLIFVNAIYGYALLPLYHLFPKIGWYYIGEIFSVFLSFTVIGYVLLQRCGERWGIILATLFTAMFASDFYLVVQFTQCASILSAAGMLFFAYGVVSKKKAEDCCASQRRACNNTLKQFFLTLSKMRPYLPFILGVFLMLWGSVMRWQAFLMGMPFFCLGMFFILKECWRRKCQVIVGLAVLFSAAFAMHHWDRNLYKAPEFAEFIKFQGPRVTFGDGGNYNQNAVYEDAEELGLSGKDYHILTQWTFYDTEVFSADSLKRYSNIVSVYRDKNIPEQIPRNLLNSLGHSLNTPVFWTWFILCLLVYATRPKKFLYLWASLVLILGLMAYLLDMGRLVYRVESGFWLYAAVLAVPLFGKFKREIPHQLVYITLFAIVAINLYSYATSGKMVRDPNSGQERTLAIEDSTNYKQVFDYIDSQPHKMFLLSMNAFMRFSHHRNPPYLAEPIGIYRNTVSFGYWTPYLPEVTEALADYGITNPIKDVVHDNVIVLNEPHLADFLQRHYYDSVAVDTLKSIGEMTFFKYRLVTKQGDKE</sequence>
<feature type="transmembrane region" description="Helical" evidence="1">
    <location>
        <begin position="169"/>
        <end position="191"/>
    </location>
</feature>
<dbReference type="Proteomes" id="UP000184275">
    <property type="component" value="Unassembled WGS sequence"/>
</dbReference>
<feature type="transmembrane region" description="Helical" evidence="1">
    <location>
        <begin position="364"/>
        <end position="381"/>
    </location>
</feature>
<keyword evidence="1" id="KW-0812">Transmembrane</keyword>
<feature type="transmembrane region" description="Helical" evidence="1">
    <location>
        <begin position="6"/>
        <end position="31"/>
    </location>
</feature>
<evidence type="ECO:0000256" key="1">
    <source>
        <dbReference type="SAM" id="Phobius"/>
    </source>
</evidence>
<reference evidence="3" key="1">
    <citation type="submission" date="2016-11" db="EMBL/GenBank/DDBJ databases">
        <authorList>
            <person name="Varghese N."/>
            <person name="Submissions S."/>
        </authorList>
    </citation>
    <scope>NUCLEOTIDE SEQUENCE [LARGE SCALE GENOMIC DNA]</scope>
    <source>
        <strain evidence="3">UWOS</strain>
    </source>
</reference>
<feature type="transmembrane region" description="Helical" evidence="1">
    <location>
        <begin position="417"/>
        <end position="434"/>
    </location>
</feature>
<evidence type="ECO:0000313" key="3">
    <source>
        <dbReference type="Proteomes" id="UP000184275"/>
    </source>
</evidence>
<keyword evidence="3" id="KW-1185">Reference proteome</keyword>
<protein>
    <recommendedName>
        <fullName evidence="4">Dolichyl-phosphate-mannose-protein mannosyltransferase</fullName>
    </recommendedName>
</protein>
<proteinExistence type="predicted"/>
<evidence type="ECO:0008006" key="4">
    <source>
        <dbReference type="Google" id="ProtNLM"/>
    </source>
</evidence>
<gene>
    <name evidence="2" type="ORF">SAMN05720469_10150</name>
</gene>
<feature type="transmembrane region" description="Helical" evidence="1">
    <location>
        <begin position="340"/>
        <end position="357"/>
    </location>
</feature>
<feature type="transmembrane region" description="Helical" evidence="1">
    <location>
        <begin position="197"/>
        <end position="215"/>
    </location>
</feature>
<evidence type="ECO:0000313" key="2">
    <source>
        <dbReference type="EMBL" id="SHK09471.1"/>
    </source>
</evidence>
<dbReference type="AlphaFoldDB" id="A0A1M6PNG8"/>
<feature type="transmembrane region" description="Helical" evidence="1">
    <location>
        <begin position="52"/>
        <end position="71"/>
    </location>
</feature>
<keyword evidence="1" id="KW-1133">Transmembrane helix</keyword>
<dbReference type="EMBL" id="FRAW01000001">
    <property type="protein sequence ID" value="SHK09471.1"/>
    <property type="molecule type" value="Genomic_DNA"/>
</dbReference>
<feature type="transmembrane region" description="Helical" evidence="1">
    <location>
        <begin position="130"/>
        <end position="148"/>
    </location>
</feature>